<gene>
    <name evidence="2" type="ORF">BSF38_01271</name>
</gene>
<dbReference type="KEGG" id="pbor:BSF38_01271"/>
<keyword evidence="1" id="KW-0812">Transmembrane</keyword>
<dbReference type="EMBL" id="CP019082">
    <property type="protein sequence ID" value="APW59813.1"/>
    <property type="molecule type" value="Genomic_DNA"/>
</dbReference>
<evidence type="ECO:0000313" key="3">
    <source>
        <dbReference type="Proteomes" id="UP000186309"/>
    </source>
</evidence>
<protein>
    <submittedName>
        <fullName evidence="2">Uncharacterized protein</fullName>
    </submittedName>
</protein>
<keyword evidence="3" id="KW-1185">Reference proteome</keyword>
<feature type="transmembrane region" description="Helical" evidence="1">
    <location>
        <begin position="21"/>
        <end position="46"/>
    </location>
</feature>
<proteinExistence type="predicted"/>
<name>A0A1U7CLQ8_9BACT</name>
<evidence type="ECO:0000256" key="1">
    <source>
        <dbReference type="SAM" id="Phobius"/>
    </source>
</evidence>
<sequence length="136" mass="14364">MTSTSFHGSDRRHRLLRIVASIYSMIGGILLGLGTSLMAFALYTALATTISVPPSEVGFGRPQTSFSPLSAGLGATLSLLWSVGILLGALQFLATGALIRLMIQLEANTRATAQLLDRVQVRLEPAQEGTGSMFVA</sequence>
<keyword evidence="1" id="KW-0472">Membrane</keyword>
<dbReference type="RefSeq" id="WP_145951996.1">
    <property type="nucleotide sequence ID" value="NZ_CP019082.1"/>
</dbReference>
<reference evidence="3" key="1">
    <citation type="submission" date="2016-12" db="EMBL/GenBank/DDBJ databases">
        <title>Comparative genomics of four Isosphaeraceae planctomycetes: a common pool of plasmids and glycoside hydrolase genes.</title>
        <authorList>
            <person name="Ivanova A."/>
        </authorList>
    </citation>
    <scope>NUCLEOTIDE SEQUENCE [LARGE SCALE GENOMIC DNA]</scope>
    <source>
        <strain evidence="3">PX4</strain>
    </source>
</reference>
<organism evidence="2 3">
    <name type="scientific">Paludisphaera borealis</name>
    <dbReference type="NCBI Taxonomy" id="1387353"/>
    <lineage>
        <taxon>Bacteria</taxon>
        <taxon>Pseudomonadati</taxon>
        <taxon>Planctomycetota</taxon>
        <taxon>Planctomycetia</taxon>
        <taxon>Isosphaerales</taxon>
        <taxon>Isosphaeraceae</taxon>
        <taxon>Paludisphaera</taxon>
    </lineage>
</organism>
<feature type="transmembrane region" description="Helical" evidence="1">
    <location>
        <begin position="66"/>
        <end position="94"/>
    </location>
</feature>
<dbReference type="Proteomes" id="UP000186309">
    <property type="component" value="Chromosome"/>
</dbReference>
<accession>A0A1U7CLQ8</accession>
<keyword evidence="1" id="KW-1133">Transmembrane helix</keyword>
<dbReference type="AlphaFoldDB" id="A0A1U7CLQ8"/>
<dbReference type="STRING" id="1387353.BSF38_01271"/>
<evidence type="ECO:0000313" key="2">
    <source>
        <dbReference type="EMBL" id="APW59813.1"/>
    </source>
</evidence>